<name>A0A3G7TR43_9PSED</name>
<evidence type="ECO:0000313" key="3">
    <source>
        <dbReference type="Proteomes" id="UP000268048"/>
    </source>
</evidence>
<gene>
    <name evidence="2" type="ORF">C4K04_3220</name>
</gene>
<sequence length="68" mass="7532">MRHKDTDSSLERTAPPGISQGPPALTDETATENLAARRQARIARRPGDDKDLTNFLHLIPHDLRGSFV</sequence>
<proteinExistence type="predicted"/>
<dbReference type="Proteomes" id="UP000268048">
    <property type="component" value="Chromosome"/>
</dbReference>
<evidence type="ECO:0000313" key="2">
    <source>
        <dbReference type="EMBL" id="AZE48892.1"/>
    </source>
</evidence>
<evidence type="ECO:0000256" key="1">
    <source>
        <dbReference type="SAM" id="MobiDB-lite"/>
    </source>
</evidence>
<reference evidence="2 3" key="1">
    <citation type="submission" date="2018-03" db="EMBL/GenBank/DDBJ databases">
        <title>Diversity of phytobeneficial traits revealed by whole-genome analysis of worldwide-isolated phenazine-producing Pseudomonas spp.</title>
        <authorList>
            <person name="Biessy A."/>
            <person name="Novinscak A."/>
            <person name="Blom J."/>
            <person name="Leger G."/>
            <person name="Thomashow L.S."/>
            <person name="Cazorla F.M."/>
            <person name="Josic D."/>
            <person name="Filion M."/>
        </authorList>
    </citation>
    <scope>NUCLEOTIDE SEQUENCE [LARGE SCALE GENOMIC DNA]</scope>
    <source>
        <strain evidence="2 3">B25</strain>
    </source>
</reference>
<feature type="compositionally biased region" description="Basic and acidic residues" evidence="1">
    <location>
        <begin position="1"/>
        <end position="10"/>
    </location>
</feature>
<organism evidence="2 3">
    <name type="scientific">Pseudomonas chlororaphis</name>
    <dbReference type="NCBI Taxonomy" id="587753"/>
    <lineage>
        <taxon>Bacteria</taxon>
        <taxon>Pseudomonadati</taxon>
        <taxon>Pseudomonadota</taxon>
        <taxon>Gammaproteobacteria</taxon>
        <taxon>Pseudomonadales</taxon>
        <taxon>Pseudomonadaceae</taxon>
        <taxon>Pseudomonas</taxon>
    </lineage>
</organism>
<feature type="region of interest" description="Disordered" evidence="1">
    <location>
        <begin position="1"/>
        <end position="26"/>
    </location>
</feature>
<dbReference type="EMBL" id="CP027753">
    <property type="protein sequence ID" value="AZE48892.1"/>
    <property type="molecule type" value="Genomic_DNA"/>
</dbReference>
<dbReference type="AlphaFoldDB" id="A0A3G7TR43"/>
<accession>A0A3G7TR43</accession>
<protein>
    <submittedName>
        <fullName evidence="2">Uncharacterized protein</fullName>
    </submittedName>
</protein>